<gene>
    <name evidence="2" type="ORF">MWN33_04725</name>
</gene>
<sequence length="61" mass="6296">MSGSGDDARAERLAAALRENLKRRKQQARGRQAEDRVAPAGGAADRSPAAGPGEPPRDGGD</sequence>
<proteinExistence type="predicted"/>
<protein>
    <submittedName>
        <fullName evidence="2">Uncharacterized protein</fullName>
    </submittedName>
</protein>
<dbReference type="EMBL" id="JALKCG010000001">
    <property type="protein sequence ID" value="MCK0207334.1"/>
    <property type="molecule type" value="Genomic_DNA"/>
</dbReference>
<dbReference type="RefSeq" id="WP_247199221.1">
    <property type="nucleotide sequence ID" value="NZ_JALKCG010000001.1"/>
</dbReference>
<feature type="compositionally biased region" description="Basic and acidic residues" evidence="1">
    <location>
        <begin position="1"/>
        <end position="12"/>
    </location>
</feature>
<evidence type="ECO:0000313" key="2">
    <source>
        <dbReference type="EMBL" id="MCK0207334.1"/>
    </source>
</evidence>
<name>A0ABT0DJI1_9HYPH</name>
<comment type="caution">
    <text evidence="2">The sequence shown here is derived from an EMBL/GenBank/DDBJ whole genome shotgun (WGS) entry which is preliminary data.</text>
</comment>
<accession>A0ABT0DJI1</accession>
<feature type="region of interest" description="Disordered" evidence="1">
    <location>
        <begin position="1"/>
        <end position="61"/>
    </location>
</feature>
<keyword evidence="3" id="KW-1185">Reference proteome</keyword>
<dbReference type="Proteomes" id="UP001202867">
    <property type="component" value="Unassembled WGS sequence"/>
</dbReference>
<organism evidence="2 3">
    <name type="scientific">Ancylobacter koreensis</name>
    <dbReference type="NCBI Taxonomy" id="266121"/>
    <lineage>
        <taxon>Bacteria</taxon>
        <taxon>Pseudomonadati</taxon>
        <taxon>Pseudomonadota</taxon>
        <taxon>Alphaproteobacteria</taxon>
        <taxon>Hyphomicrobiales</taxon>
        <taxon>Xanthobacteraceae</taxon>
        <taxon>Ancylobacter</taxon>
    </lineage>
</organism>
<evidence type="ECO:0000313" key="3">
    <source>
        <dbReference type="Proteomes" id="UP001202867"/>
    </source>
</evidence>
<reference evidence="3" key="1">
    <citation type="submission" date="2023-07" db="EMBL/GenBank/DDBJ databases">
        <title>Ancylobacter moscoviensis sp. nov., facultatively methylotrophic bacteria from activated sludge and the reclassification of Starkeya novella (Starkey 1934) Kelly et al. 2000 as Ancylobacter novellus comb. nov., Starkeya koreensis Im et al. 2006 as Ancylobacter koreensis comb.nov., Angulomicrobium tetraedrale Vasil'eva et al. 1986 as Ancylobacter tetraedralis comb. nov., Angulomicrobium amanitiforme Fritz et al. 2004 as Ancylobacter amanitiformis comb. nov. and Methylorhabdus multivorans Doronina et al. 1996 as Ancylobacter multivorans comb. nov. and emended description of the genus Ancylobacter.</title>
        <authorList>
            <person name="Doronina N."/>
            <person name="Chemodurova A."/>
            <person name="Grouzdev D."/>
            <person name="Koziaeva V."/>
            <person name="Shi W."/>
            <person name="Wu L."/>
            <person name="Kaparullina E."/>
        </authorList>
    </citation>
    <scope>NUCLEOTIDE SEQUENCE [LARGE SCALE GENOMIC DNA]</scope>
    <source>
        <strain evidence="3">Jip08</strain>
    </source>
</reference>
<evidence type="ECO:0000256" key="1">
    <source>
        <dbReference type="SAM" id="MobiDB-lite"/>
    </source>
</evidence>